<dbReference type="RefSeq" id="WP_057631915.1">
    <property type="nucleotide sequence ID" value="NZ_LDJI01000004.1"/>
</dbReference>
<organism evidence="2 3">
    <name type="scientific">Stenotrophomonas humi</name>
    <dbReference type="NCBI Taxonomy" id="405444"/>
    <lineage>
        <taxon>Bacteria</taxon>
        <taxon>Pseudomonadati</taxon>
        <taxon>Pseudomonadota</taxon>
        <taxon>Gammaproteobacteria</taxon>
        <taxon>Lysobacterales</taxon>
        <taxon>Lysobacteraceae</taxon>
        <taxon>Stenotrophomonas</taxon>
    </lineage>
</organism>
<feature type="transmembrane region" description="Helical" evidence="1">
    <location>
        <begin position="86"/>
        <end position="114"/>
    </location>
</feature>
<dbReference type="PATRIC" id="fig|405444.3.peg.2828"/>
<feature type="transmembrane region" description="Helical" evidence="1">
    <location>
        <begin position="7"/>
        <end position="39"/>
    </location>
</feature>
<dbReference type="Proteomes" id="UP000050864">
    <property type="component" value="Unassembled WGS sequence"/>
</dbReference>
<comment type="caution">
    <text evidence="2">The sequence shown here is derived from an EMBL/GenBank/DDBJ whole genome shotgun (WGS) entry which is preliminary data.</text>
</comment>
<gene>
    <name evidence="2" type="ORF">ABB26_02090</name>
</gene>
<sequence>MDYSFIFYLIAALLVIVGLAGIILPALPGVPLVFIGLLVAAWTEGFERVGWLPLVVLGVLTLISVVVDVLSTVIGAQKVGASRMALLGAAIGTVAGLFFMPIGLFVGPFAGALIGEYVHGRQLGQATKVGLGTWLGIVLGVALKLGLAMAMIGLFAAAWFM</sequence>
<dbReference type="Pfam" id="PF04306">
    <property type="entry name" value="DUF456"/>
    <property type="match status" value="1"/>
</dbReference>
<dbReference type="PANTHER" id="PTHR39165">
    <property type="entry name" value="IG HYPOTHETICAL 17883"/>
    <property type="match status" value="1"/>
</dbReference>
<feature type="transmembrane region" description="Helical" evidence="1">
    <location>
        <begin position="51"/>
        <end position="74"/>
    </location>
</feature>
<dbReference type="InterPro" id="IPR007403">
    <property type="entry name" value="DUF456"/>
</dbReference>
<keyword evidence="1" id="KW-0812">Transmembrane</keyword>
<dbReference type="PANTHER" id="PTHR39165:SF1">
    <property type="entry name" value="DUF456 DOMAIN-CONTAINING PROTEIN"/>
    <property type="match status" value="1"/>
</dbReference>
<dbReference type="OrthoDB" id="9808460at2"/>
<accession>A0A0R0C8Q0</accession>
<feature type="transmembrane region" description="Helical" evidence="1">
    <location>
        <begin position="134"/>
        <end position="160"/>
    </location>
</feature>
<dbReference type="EMBL" id="LDJI01000004">
    <property type="protein sequence ID" value="KRG66025.1"/>
    <property type="molecule type" value="Genomic_DNA"/>
</dbReference>
<proteinExistence type="predicted"/>
<reference evidence="2 3" key="1">
    <citation type="submission" date="2015-05" db="EMBL/GenBank/DDBJ databases">
        <title>Genome sequencing and analysis of members of genus Stenotrophomonas.</title>
        <authorList>
            <person name="Patil P.P."/>
            <person name="Midha S."/>
            <person name="Patil P.B."/>
        </authorList>
    </citation>
    <scope>NUCLEOTIDE SEQUENCE [LARGE SCALE GENOMIC DNA]</scope>
    <source>
        <strain evidence="2 3">DSM 18929</strain>
    </source>
</reference>
<evidence type="ECO:0000256" key="1">
    <source>
        <dbReference type="SAM" id="Phobius"/>
    </source>
</evidence>
<evidence type="ECO:0000313" key="3">
    <source>
        <dbReference type="Proteomes" id="UP000050864"/>
    </source>
</evidence>
<protein>
    <submittedName>
        <fullName evidence="2">Membrane protein</fullName>
    </submittedName>
</protein>
<keyword evidence="1" id="KW-0472">Membrane</keyword>
<dbReference type="AlphaFoldDB" id="A0A0R0C8Q0"/>
<keyword evidence="3" id="KW-1185">Reference proteome</keyword>
<keyword evidence="1" id="KW-1133">Transmembrane helix</keyword>
<evidence type="ECO:0000313" key="2">
    <source>
        <dbReference type="EMBL" id="KRG66025.1"/>
    </source>
</evidence>
<name>A0A0R0C8Q0_9GAMM</name>
<dbReference type="STRING" id="405444.ABB26_02090"/>